<evidence type="ECO:0000313" key="2">
    <source>
        <dbReference type="EMBL" id="SYV96965.1"/>
    </source>
</evidence>
<proteinExistence type="predicted"/>
<dbReference type="PANTHER" id="PTHR46244">
    <property type="entry name" value="PHOSPHOENOLPYRUVATE-PROTEIN PHOSPHOTRANSFERASE"/>
    <property type="match status" value="1"/>
</dbReference>
<reference evidence="3" key="1">
    <citation type="submission" date="2018-06" db="EMBL/GenBank/DDBJ databases">
        <authorList>
            <consortium name="Pathogen Informatics"/>
        </authorList>
    </citation>
    <scope>NUCLEOTIDE SEQUENCE [LARGE SCALE GENOMIC DNA]</scope>
    <source>
        <strain evidence="3">NCTC10132</strain>
    </source>
</reference>
<dbReference type="PANTHER" id="PTHR46244:SF3">
    <property type="entry name" value="PHOSPHOENOLPYRUVATE-PROTEIN PHOSPHOTRANSFERASE"/>
    <property type="match status" value="1"/>
</dbReference>
<dbReference type="InterPro" id="IPR050499">
    <property type="entry name" value="PEP-utilizing_PTS_enzyme"/>
</dbReference>
<dbReference type="InterPro" id="IPR015813">
    <property type="entry name" value="Pyrv/PenolPyrv_kinase-like_dom"/>
</dbReference>
<dbReference type="InterPro" id="IPR040442">
    <property type="entry name" value="Pyrv_kinase-like_dom_sf"/>
</dbReference>
<evidence type="ECO:0000313" key="3">
    <source>
        <dbReference type="Proteomes" id="UP000257559"/>
    </source>
</evidence>
<dbReference type="KEGG" id="medw:NCTC10132_00319"/>
<keyword evidence="2" id="KW-0808">Transferase</keyword>
<dbReference type="GO" id="GO:0008965">
    <property type="term" value="F:phosphoenolpyruvate-protein phosphotransferase activity"/>
    <property type="evidence" value="ECO:0007669"/>
    <property type="project" value="UniProtKB-EC"/>
</dbReference>
<dbReference type="InterPro" id="IPR023151">
    <property type="entry name" value="PEP_util_CS"/>
</dbReference>
<feature type="domain" description="PEP-utilising enzyme C-terminal" evidence="1">
    <location>
        <begin position="1"/>
        <end position="177"/>
    </location>
</feature>
<dbReference type="EMBL" id="LS991951">
    <property type="protein sequence ID" value="SYV96965.1"/>
    <property type="molecule type" value="Genomic_DNA"/>
</dbReference>
<dbReference type="InterPro" id="IPR000121">
    <property type="entry name" value="PEP_util_C"/>
</dbReference>
<dbReference type="Pfam" id="PF02896">
    <property type="entry name" value="PEP-utilizers_C"/>
    <property type="match status" value="1"/>
</dbReference>
<dbReference type="SUPFAM" id="SSF51621">
    <property type="entry name" value="Phosphoenolpyruvate/pyruvate domain"/>
    <property type="match status" value="1"/>
</dbReference>
<gene>
    <name evidence="2" type="primary">ptsI_2</name>
    <name evidence="2" type="ORF">NCTC10132_00319</name>
</gene>
<dbReference type="EC" id="2.7.3.9" evidence="2"/>
<keyword evidence="2" id="KW-0670">Pyruvate</keyword>
<dbReference type="AlphaFoldDB" id="A0A3B0PQE8"/>
<accession>A0A3B0PQE8</accession>
<feature type="non-terminal residue" evidence="2">
    <location>
        <position position="177"/>
    </location>
</feature>
<dbReference type="Gene3D" id="3.20.20.60">
    <property type="entry name" value="Phosphoenolpyruvate-binding domains"/>
    <property type="match status" value="1"/>
</dbReference>
<dbReference type="PRINTS" id="PR01736">
    <property type="entry name" value="PHPHTRNFRASE"/>
</dbReference>
<protein>
    <submittedName>
        <fullName evidence="2">Phosphoenolpyruvate-protein phosphotransferase</fullName>
        <ecNumber evidence="2">2.7.3.9</ecNumber>
    </submittedName>
</protein>
<dbReference type="Proteomes" id="UP000257559">
    <property type="component" value="Chromosome"/>
</dbReference>
<dbReference type="PROSITE" id="PS00742">
    <property type="entry name" value="PEP_ENZYMES_2"/>
    <property type="match status" value="1"/>
</dbReference>
<name>A0A3B0PQE8_9BACT</name>
<sequence>MNGKRVVIRTLDIGGDKTLKYFKFPEEMNPFLGYRAIRFCLQNPDIFKTQLRALIRASEFGKVAIMFPMITNVDEFLEAKKVYQEAYLEVAKDNKNIKPMNEIEVGLMMETPAAAVLSDKFCEHADFVSIGTNDLIQYSMAADRMNENISYLYQPLNPSILRLIKMVIDGAHKHGKW</sequence>
<keyword evidence="3" id="KW-1185">Reference proteome</keyword>
<evidence type="ECO:0000259" key="1">
    <source>
        <dbReference type="Pfam" id="PF02896"/>
    </source>
</evidence>
<organism evidence="2 3">
    <name type="scientific">Mycoplasmopsis edwardii</name>
    <dbReference type="NCBI Taxonomy" id="53558"/>
    <lineage>
        <taxon>Bacteria</taxon>
        <taxon>Bacillati</taxon>
        <taxon>Mycoplasmatota</taxon>
        <taxon>Mycoplasmoidales</taxon>
        <taxon>Metamycoplasmataceae</taxon>
        <taxon>Mycoplasmopsis</taxon>
    </lineage>
</organism>